<dbReference type="Proteomes" id="UP000295136">
    <property type="component" value="Unassembled WGS sequence"/>
</dbReference>
<dbReference type="Pfam" id="PF17765">
    <property type="entry name" value="MLTR_LBD"/>
    <property type="match status" value="1"/>
</dbReference>
<gene>
    <name evidence="2" type="ORF">E1295_28800</name>
</gene>
<dbReference type="RefSeq" id="WP_132634607.1">
    <property type="nucleotide sequence ID" value="NZ_SMLD01000090.1"/>
</dbReference>
<protein>
    <submittedName>
        <fullName evidence="2">Transcriptional regulator</fullName>
    </submittedName>
</protein>
<sequence length="295" mass="32673">MNTVNPTRELAVFLRTRRERLHPGDVALPARRAPRRTPGLRREEVAELAGVSVDYVTRLEQGRGLRPSPEVLEALAGALRLSEDERAYLYDLAGQRPARQRTARRTPTADDEAGPLARLVADLSPLPAMLVNHRFDIISWNAEMAALMLDFGTLPPEQRNSMWLCVRHPGLRGFYRDREHIIREGIADLRAAWAAHPDDTALSSLIDELTSSSEEVARLWALRDVKVNARGHKRLVHDAEGPLTVAYEVLAPLQAPGQRLVIYRAADPESQRVLDAVVRASPAARPRGSAVSAPG</sequence>
<dbReference type="AlphaFoldDB" id="A0A4R5F2R6"/>
<dbReference type="Gene3D" id="1.10.260.40">
    <property type="entry name" value="lambda repressor-like DNA-binding domains"/>
    <property type="match status" value="1"/>
</dbReference>
<dbReference type="PANTHER" id="PTHR35010">
    <property type="entry name" value="BLL4672 PROTEIN-RELATED"/>
    <property type="match status" value="1"/>
</dbReference>
<dbReference type="CDD" id="cd00093">
    <property type="entry name" value="HTH_XRE"/>
    <property type="match status" value="1"/>
</dbReference>
<dbReference type="InterPro" id="IPR010982">
    <property type="entry name" value="Lambda_DNA-bd_dom_sf"/>
</dbReference>
<keyword evidence="3" id="KW-1185">Reference proteome</keyword>
<dbReference type="EMBL" id="SMLD01000090">
    <property type="protein sequence ID" value="TDE41866.1"/>
    <property type="molecule type" value="Genomic_DNA"/>
</dbReference>
<reference evidence="2 3" key="1">
    <citation type="submission" date="2019-03" db="EMBL/GenBank/DDBJ databases">
        <title>Draft genome sequences of novel Actinobacteria.</title>
        <authorList>
            <person name="Sahin N."/>
            <person name="Ay H."/>
            <person name="Saygin H."/>
        </authorList>
    </citation>
    <scope>NUCLEOTIDE SEQUENCE [LARGE SCALE GENOMIC DNA]</scope>
    <source>
        <strain evidence="2 3">6K102</strain>
    </source>
</reference>
<dbReference type="Pfam" id="PF13560">
    <property type="entry name" value="HTH_31"/>
    <property type="match status" value="1"/>
</dbReference>
<dbReference type="Gene3D" id="3.30.450.180">
    <property type="match status" value="1"/>
</dbReference>
<dbReference type="GO" id="GO:0003677">
    <property type="term" value="F:DNA binding"/>
    <property type="evidence" value="ECO:0007669"/>
    <property type="project" value="InterPro"/>
</dbReference>
<evidence type="ECO:0000313" key="2">
    <source>
        <dbReference type="EMBL" id="TDE41866.1"/>
    </source>
</evidence>
<dbReference type="InterPro" id="IPR001387">
    <property type="entry name" value="Cro/C1-type_HTH"/>
</dbReference>
<organism evidence="2 3">
    <name type="scientific">Nonomuraea mesophila</name>
    <dbReference type="NCBI Taxonomy" id="2530382"/>
    <lineage>
        <taxon>Bacteria</taxon>
        <taxon>Bacillati</taxon>
        <taxon>Actinomycetota</taxon>
        <taxon>Actinomycetes</taxon>
        <taxon>Streptosporangiales</taxon>
        <taxon>Streptosporangiaceae</taxon>
        <taxon>Nonomuraea</taxon>
    </lineage>
</organism>
<feature type="domain" description="HTH cro/C1-type" evidence="1">
    <location>
        <begin position="39"/>
        <end position="86"/>
    </location>
</feature>
<dbReference type="PROSITE" id="PS50943">
    <property type="entry name" value="HTH_CROC1"/>
    <property type="match status" value="1"/>
</dbReference>
<comment type="caution">
    <text evidence="2">The sequence shown here is derived from an EMBL/GenBank/DDBJ whole genome shotgun (WGS) entry which is preliminary data.</text>
</comment>
<accession>A0A4R5F2R6</accession>
<evidence type="ECO:0000259" key="1">
    <source>
        <dbReference type="PROSITE" id="PS50943"/>
    </source>
</evidence>
<proteinExistence type="predicted"/>
<dbReference type="SUPFAM" id="SSF47413">
    <property type="entry name" value="lambda repressor-like DNA-binding domains"/>
    <property type="match status" value="1"/>
</dbReference>
<dbReference type="InterPro" id="IPR041413">
    <property type="entry name" value="MLTR_LBD"/>
</dbReference>
<name>A0A4R5F2R6_9ACTN</name>
<evidence type="ECO:0000313" key="3">
    <source>
        <dbReference type="Proteomes" id="UP000295136"/>
    </source>
</evidence>
<dbReference type="PANTHER" id="PTHR35010:SF2">
    <property type="entry name" value="BLL4672 PROTEIN"/>
    <property type="match status" value="1"/>
</dbReference>
<dbReference type="SMART" id="SM00530">
    <property type="entry name" value="HTH_XRE"/>
    <property type="match status" value="1"/>
</dbReference>